<keyword evidence="5" id="KW-0999">Mitochondrion inner membrane</keyword>
<evidence type="ECO:0000256" key="5">
    <source>
        <dbReference type="ARBA" id="ARBA00022792"/>
    </source>
</evidence>
<dbReference type="GO" id="GO:0016887">
    <property type="term" value="F:ATP hydrolysis activity"/>
    <property type="evidence" value="ECO:0007669"/>
    <property type="project" value="InterPro"/>
</dbReference>
<keyword evidence="7 12" id="KW-0067">ATP-binding</keyword>
<evidence type="ECO:0008006" key="17">
    <source>
        <dbReference type="Google" id="ProtNLM"/>
    </source>
</evidence>
<keyword evidence="10" id="KW-0472">Membrane</keyword>
<dbReference type="SUPFAM" id="SSF52540">
    <property type="entry name" value="P-loop containing nucleoside triphosphate hydrolases"/>
    <property type="match status" value="1"/>
</dbReference>
<feature type="domain" description="BCS1 N-terminal" evidence="14">
    <location>
        <begin position="48"/>
        <end position="214"/>
    </location>
</feature>
<feature type="domain" description="AAA+ ATPase" evidence="13">
    <location>
        <begin position="247"/>
        <end position="389"/>
    </location>
</feature>
<evidence type="ECO:0000256" key="3">
    <source>
        <dbReference type="ARBA" id="ARBA00022692"/>
    </source>
</evidence>
<dbReference type="InterPro" id="IPR003960">
    <property type="entry name" value="ATPase_AAA_CS"/>
</dbReference>
<evidence type="ECO:0000256" key="6">
    <source>
        <dbReference type="ARBA" id="ARBA00022801"/>
    </source>
</evidence>
<dbReference type="GO" id="GO:0005743">
    <property type="term" value="C:mitochondrial inner membrane"/>
    <property type="evidence" value="ECO:0007669"/>
    <property type="project" value="UniProtKB-SubCell"/>
</dbReference>
<keyword evidence="3" id="KW-0812">Transmembrane</keyword>
<evidence type="ECO:0000313" key="16">
    <source>
        <dbReference type="Proteomes" id="UP001174694"/>
    </source>
</evidence>
<dbReference type="Pfam" id="PF00004">
    <property type="entry name" value="AAA"/>
    <property type="match status" value="1"/>
</dbReference>
<organism evidence="15 16">
    <name type="scientific">Pleurostoma richardsiae</name>
    <dbReference type="NCBI Taxonomy" id="41990"/>
    <lineage>
        <taxon>Eukaryota</taxon>
        <taxon>Fungi</taxon>
        <taxon>Dikarya</taxon>
        <taxon>Ascomycota</taxon>
        <taxon>Pezizomycotina</taxon>
        <taxon>Sordariomycetes</taxon>
        <taxon>Sordariomycetidae</taxon>
        <taxon>Calosphaeriales</taxon>
        <taxon>Pleurostomataceae</taxon>
        <taxon>Pleurostoma</taxon>
    </lineage>
</organism>
<accession>A0AA38RGQ6</accession>
<evidence type="ECO:0000256" key="8">
    <source>
        <dbReference type="ARBA" id="ARBA00022989"/>
    </source>
</evidence>
<name>A0AA38RGQ6_9PEZI</name>
<keyword evidence="4 12" id="KW-0547">Nucleotide-binding</keyword>
<dbReference type="InterPro" id="IPR003959">
    <property type="entry name" value="ATPase_AAA_core"/>
</dbReference>
<evidence type="ECO:0000256" key="10">
    <source>
        <dbReference type="ARBA" id="ARBA00023136"/>
    </source>
</evidence>
<dbReference type="GO" id="GO:0005524">
    <property type="term" value="F:ATP binding"/>
    <property type="evidence" value="ECO:0007669"/>
    <property type="project" value="UniProtKB-KW"/>
</dbReference>
<dbReference type="EMBL" id="JANBVO010000033">
    <property type="protein sequence ID" value="KAJ9137650.1"/>
    <property type="molecule type" value="Genomic_DNA"/>
</dbReference>
<gene>
    <name evidence="15" type="ORF">NKR23_g8937</name>
</gene>
<dbReference type="SMART" id="SM00382">
    <property type="entry name" value="AAA"/>
    <property type="match status" value="1"/>
</dbReference>
<comment type="subcellular location">
    <subcellularLocation>
        <location evidence="1">Mitochondrion inner membrane</location>
        <topology evidence="1">Single-pass membrane protein</topology>
    </subcellularLocation>
</comment>
<comment type="similarity">
    <text evidence="2">Belongs to the AAA ATPase family. BCS1 subfamily.</text>
</comment>
<evidence type="ECO:0000313" key="15">
    <source>
        <dbReference type="EMBL" id="KAJ9137650.1"/>
    </source>
</evidence>
<evidence type="ECO:0000256" key="4">
    <source>
        <dbReference type="ARBA" id="ARBA00022741"/>
    </source>
</evidence>
<dbReference type="PANTHER" id="PTHR23070">
    <property type="entry name" value="BCS1 AAA-TYPE ATPASE"/>
    <property type="match status" value="1"/>
</dbReference>
<dbReference type="SMART" id="SM01024">
    <property type="entry name" value="BCS1_N"/>
    <property type="match status" value="1"/>
</dbReference>
<evidence type="ECO:0000256" key="2">
    <source>
        <dbReference type="ARBA" id="ARBA00007448"/>
    </source>
</evidence>
<dbReference type="Proteomes" id="UP001174694">
    <property type="component" value="Unassembled WGS sequence"/>
</dbReference>
<reference evidence="15" key="1">
    <citation type="submission" date="2022-07" db="EMBL/GenBank/DDBJ databases">
        <title>Fungi with potential for degradation of polypropylene.</title>
        <authorList>
            <person name="Gostincar C."/>
        </authorList>
    </citation>
    <scope>NUCLEOTIDE SEQUENCE</scope>
    <source>
        <strain evidence="15">EXF-13308</strain>
    </source>
</reference>
<evidence type="ECO:0000256" key="11">
    <source>
        <dbReference type="ARBA" id="ARBA00048778"/>
    </source>
</evidence>
<dbReference type="InterPro" id="IPR014851">
    <property type="entry name" value="BCS1_N"/>
</dbReference>
<comment type="catalytic activity">
    <reaction evidence="11">
        <text>ATP + H2O = ADP + phosphate + H(+)</text>
        <dbReference type="Rhea" id="RHEA:13065"/>
        <dbReference type="ChEBI" id="CHEBI:15377"/>
        <dbReference type="ChEBI" id="CHEBI:15378"/>
        <dbReference type="ChEBI" id="CHEBI:30616"/>
        <dbReference type="ChEBI" id="CHEBI:43474"/>
        <dbReference type="ChEBI" id="CHEBI:456216"/>
    </reaction>
    <physiologicalReaction direction="left-to-right" evidence="11">
        <dbReference type="Rhea" id="RHEA:13066"/>
    </physiologicalReaction>
</comment>
<protein>
    <recommendedName>
        <fullName evidence="17">Mitochondrial chaperone BCS1</fullName>
    </recommendedName>
</protein>
<dbReference type="Pfam" id="PF25426">
    <property type="entry name" value="AAA_lid_BCS1"/>
    <property type="match status" value="1"/>
</dbReference>
<keyword evidence="16" id="KW-1185">Reference proteome</keyword>
<evidence type="ECO:0000259" key="14">
    <source>
        <dbReference type="SMART" id="SM01024"/>
    </source>
</evidence>
<keyword evidence="8" id="KW-1133">Transmembrane helix</keyword>
<comment type="caution">
    <text evidence="15">The sequence shown here is derived from an EMBL/GenBank/DDBJ whole genome shotgun (WGS) entry which is preliminary data.</text>
</comment>
<evidence type="ECO:0000256" key="9">
    <source>
        <dbReference type="ARBA" id="ARBA00023128"/>
    </source>
</evidence>
<evidence type="ECO:0000256" key="7">
    <source>
        <dbReference type="ARBA" id="ARBA00022840"/>
    </source>
</evidence>
<keyword evidence="6" id="KW-0378">Hydrolase</keyword>
<dbReference type="InterPro" id="IPR057495">
    <property type="entry name" value="AAA_lid_BCS1"/>
</dbReference>
<dbReference type="Gene3D" id="3.40.50.300">
    <property type="entry name" value="P-loop containing nucleotide triphosphate hydrolases"/>
    <property type="match status" value="1"/>
</dbReference>
<dbReference type="AlphaFoldDB" id="A0AA38RGQ6"/>
<dbReference type="InterPro" id="IPR003593">
    <property type="entry name" value="AAA+_ATPase"/>
</dbReference>
<dbReference type="InterPro" id="IPR027417">
    <property type="entry name" value="P-loop_NTPase"/>
</dbReference>
<dbReference type="PROSITE" id="PS00674">
    <property type="entry name" value="AAA"/>
    <property type="match status" value="1"/>
</dbReference>
<dbReference type="InterPro" id="IPR050747">
    <property type="entry name" value="Mitochondrial_chaperone_BCS1"/>
</dbReference>
<keyword evidence="9" id="KW-0496">Mitochondrion</keyword>
<dbReference type="Pfam" id="PF08740">
    <property type="entry name" value="BCS1_N"/>
    <property type="match status" value="1"/>
</dbReference>
<sequence length="487" mass="55531">MATLNNATPSTPLLASSHVSILDFFVPGSTGIVATLEHVLAMNSYAQAMFACMLLVFLARHVCKYLWTLVETHFASTAHVPYSSEAYDMVMPWLADQPFARRARSSLARVGWRRMCDDDTQKKPLHFSPWNGTFFFLYRKHLFWFRSTEKEVGFRMEEVVWVSCLGCQAVLRQFFNDRRKEYLQLTQNKISIFENQDGKWRRTKASGIRRLSTMIMDEKEKQELITDVGNFLSPDARTWHTNRGIPYRRGYLLYGPPGTGKSSLCLSISGHFDLDIYILNLSSVDGSSLSKLFADLPPRCVLLLEDVDAVGIVQSRQADTEGTVEVGSAEDRPRFRGRLALSDLLNALDGISSNEGRLLLMTTNHIEHLDPALIRAGRADKKIVLPRADKDVTFRIFCMVFKQSEGDILDPGKSAEDDQTVERWAHEFSRKIPEWEFSPAEIQSFLLEHRCSARLAVEKAQQWVDRTRAEREKMKRADSSVEVSDKT</sequence>
<evidence type="ECO:0000256" key="12">
    <source>
        <dbReference type="RuleBase" id="RU003651"/>
    </source>
</evidence>
<evidence type="ECO:0000259" key="13">
    <source>
        <dbReference type="SMART" id="SM00382"/>
    </source>
</evidence>
<evidence type="ECO:0000256" key="1">
    <source>
        <dbReference type="ARBA" id="ARBA00004434"/>
    </source>
</evidence>
<proteinExistence type="inferred from homology"/>